<evidence type="ECO:0000313" key="2">
    <source>
        <dbReference type="Proteomes" id="UP000827872"/>
    </source>
</evidence>
<name>A0ACB8FII0_9SAUR</name>
<keyword evidence="2" id="KW-1185">Reference proteome</keyword>
<reference evidence="1" key="1">
    <citation type="submission" date="2021-08" db="EMBL/GenBank/DDBJ databases">
        <title>The first chromosome-level gecko genome reveals the dynamic sex chromosomes of Neotropical dwarf geckos (Sphaerodactylidae: Sphaerodactylus).</title>
        <authorList>
            <person name="Pinto B.J."/>
            <person name="Keating S.E."/>
            <person name="Gamble T."/>
        </authorList>
    </citation>
    <scope>NUCLEOTIDE SEQUENCE</scope>
    <source>
        <strain evidence="1">TG3544</strain>
    </source>
</reference>
<comment type="caution">
    <text evidence="1">The sequence shown here is derived from an EMBL/GenBank/DDBJ whole genome shotgun (WGS) entry which is preliminary data.</text>
</comment>
<evidence type="ECO:0000313" key="1">
    <source>
        <dbReference type="EMBL" id="KAH8004705.1"/>
    </source>
</evidence>
<sequence length="84" mass="9652">MKEEFVTWYFDGGKEPSFIEQNYRDRVTLSGNPSNKDLTITLSDVTMDDNGTYECSVRMRHDLPTKSAQMDLVVLGLPQRIYSV</sequence>
<dbReference type="EMBL" id="CM037617">
    <property type="protein sequence ID" value="KAH8004705.1"/>
    <property type="molecule type" value="Genomic_DNA"/>
</dbReference>
<accession>A0ACB8FII0</accession>
<proteinExistence type="predicted"/>
<organism evidence="1 2">
    <name type="scientific">Sphaerodactylus townsendi</name>
    <dbReference type="NCBI Taxonomy" id="933632"/>
    <lineage>
        <taxon>Eukaryota</taxon>
        <taxon>Metazoa</taxon>
        <taxon>Chordata</taxon>
        <taxon>Craniata</taxon>
        <taxon>Vertebrata</taxon>
        <taxon>Euteleostomi</taxon>
        <taxon>Lepidosauria</taxon>
        <taxon>Squamata</taxon>
        <taxon>Bifurcata</taxon>
        <taxon>Gekkota</taxon>
        <taxon>Sphaerodactylidae</taxon>
        <taxon>Sphaerodactylus</taxon>
    </lineage>
</organism>
<gene>
    <name evidence="1" type="ORF">K3G42_017417</name>
</gene>
<protein>
    <submittedName>
        <fullName evidence="1">Uncharacterized protein</fullName>
    </submittedName>
</protein>
<dbReference type="Proteomes" id="UP000827872">
    <property type="component" value="Linkage Group LG04"/>
</dbReference>